<feature type="region of interest" description="Disordered" evidence="1">
    <location>
        <begin position="1"/>
        <end position="93"/>
    </location>
</feature>
<gene>
    <name evidence="2" type="ORF">HPB52_024892</name>
</gene>
<feature type="compositionally biased region" description="Polar residues" evidence="1">
    <location>
        <begin position="23"/>
        <end position="57"/>
    </location>
</feature>
<feature type="compositionally biased region" description="Low complexity" evidence="1">
    <location>
        <begin position="1"/>
        <end position="13"/>
    </location>
</feature>
<organism evidence="2 3">
    <name type="scientific">Rhipicephalus sanguineus</name>
    <name type="common">Brown dog tick</name>
    <name type="synonym">Ixodes sanguineus</name>
    <dbReference type="NCBI Taxonomy" id="34632"/>
    <lineage>
        <taxon>Eukaryota</taxon>
        <taxon>Metazoa</taxon>
        <taxon>Ecdysozoa</taxon>
        <taxon>Arthropoda</taxon>
        <taxon>Chelicerata</taxon>
        <taxon>Arachnida</taxon>
        <taxon>Acari</taxon>
        <taxon>Parasitiformes</taxon>
        <taxon>Ixodida</taxon>
        <taxon>Ixodoidea</taxon>
        <taxon>Ixodidae</taxon>
        <taxon>Rhipicephalinae</taxon>
        <taxon>Rhipicephalus</taxon>
        <taxon>Rhipicephalus</taxon>
    </lineage>
</organism>
<protein>
    <submittedName>
        <fullName evidence="2">Uncharacterized protein</fullName>
    </submittedName>
</protein>
<dbReference type="Proteomes" id="UP000821837">
    <property type="component" value="Unassembled WGS sequence"/>
</dbReference>
<keyword evidence="3" id="KW-1185">Reference proteome</keyword>
<evidence type="ECO:0000313" key="2">
    <source>
        <dbReference type="EMBL" id="KAH7932076.1"/>
    </source>
</evidence>
<proteinExistence type="predicted"/>
<feature type="compositionally biased region" description="Basic residues" evidence="1">
    <location>
        <begin position="72"/>
        <end position="88"/>
    </location>
</feature>
<evidence type="ECO:0000256" key="1">
    <source>
        <dbReference type="SAM" id="MobiDB-lite"/>
    </source>
</evidence>
<dbReference type="EMBL" id="JABSTV010001723">
    <property type="protein sequence ID" value="KAH7932076.1"/>
    <property type="molecule type" value="Genomic_DNA"/>
</dbReference>
<name>A0A9D4SN16_RHISA</name>
<sequence length="165" mass="17518">MSGTHTSTATASPAPQPTSPQSVVDTGSASTESDLTVRSGTDLSSSESTGDSMTETQVGERGTRGPPERRAIRQRRNRGPTARHHWHPVKTSAEEEGIAPYLAQAAANDCLFLEPSAPDITAAPIHSASAPALTTAMLYDHRHLEIKGIPQLPDESLVEVVSENR</sequence>
<comment type="caution">
    <text evidence="2">The sequence shown here is derived from an EMBL/GenBank/DDBJ whole genome shotgun (WGS) entry which is preliminary data.</text>
</comment>
<reference evidence="2" key="1">
    <citation type="journal article" date="2020" name="Cell">
        <title>Large-Scale Comparative Analyses of Tick Genomes Elucidate Their Genetic Diversity and Vector Capacities.</title>
        <authorList>
            <consortium name="Tick Genome and Microbiome Consortium (TIGMIC)"/>
            <person name="Jia N."/>
            <person name="Wang J."/>
            <person name="Shi W."/>
            <person name="Du L."/>
            <person name="Sun Y."/>
            <person name="Zhan W."/>
            <person name="Jiang J.F."/>
            <person name="Wang Q."/>
            <person name="Zhang B."/>
            <person name="Ji P."/>
            <person name="Bell-Sakyi L."/>
            <person name="Cui X.M."/>
            <person name="Yuan T.T."/>
            <person name="Jiang B.G."/>
            <person name="Yang W.F."/>
            <person name="Lam T.T."/>
            <person name="Chang Q.C."/>
            <person name="Ding S.J."/>
            <person name="Wang X.J."/>
            <person name="Zhu J.G."/>
            <person name="Ruan X.D."/>
            <person name="Zhao L."/>
            <person name="Wei J.T."/>
            <person name="Ye R.Z."/>
            <person name="Que T.C."/>
            <person name="Du C.H."/>
            <person name="Zhou Y.H."/>
            <person name="Cheng J.X."/>
            <person name="Dai P.F."/>
            <person name="Guo W.B."/>
            <person name="Han X.H."/>
            <person name="Huang E.J."/>
            <person name="Li L.F."/>
            <person name="Wei W."/>
            <person name="Gao Y.C."/>
            <person name="Liu J.Z."/>
            <person name="Shao H.Z."/>
            <person name="Wang X."/>
            <person name="Wang C.C."/>
            <person name="Yang T.C."/>
            <person name="Huo Q.B."/>
            <person name="Li W."/>
            <person name="Chen H.Y."/>
            <person name="Chen S.E."/>
            <person name="Zhou L.G."/>
            <person name="Ni X.B."/>
            <person name="Tian J.H."/>
            <person name="Sheng Y."/>
            <person name="Liu T."/>
            <person name="Pan Y.S."/>
            <person name="Xia L.Y."/>
            <person name="Li J."/>
            <person name="Zhao F."/>
            <person name="Cao W.C."/>
        </authorList>
    </citation>
    <scope>NUCLEOTIDE SEQUENCE</scope>
    <source>
        <strain evidence="2">Rsan-2018</strain>
    </source>
</reference>
<reference evidence="2" key="2">
    <citation type="submission" date="2021-09" db="EMBL/GenBank/DDBJ databases">
        <authorList>
            <person name="Jia N."/>
            <person name="Wang J."/>
            <person name="Shi W."/>
            <person name="Du L."/>
            <person name="Sun Y."/>
            <person name="Zhan W."/>
            <person name="Jiang J."/>
            <person name="Wang Q."/>
            <person name="Zhang B."/>
            <person name="Ji P."/>
            <person name="Sakyi L.B."/>
            <person name="Cui X."/>
            <person name="Yuan T."/>
            <person name="Jiang B."/>
            <person name="Yang W."/>
            <person name="Lam T.T.-Y."/>
            <person name="Chang Q."/>
            <person name="Ding S."/>
            <person name="Wang X."/>
            <person name="Zhu J."/>
            <person name="Ruan X."/>
            <person name="Zhao L."/>
            <person name="Wei J."/>
            <person name="Que T."/>
            <person name="Du C."/>
            <person name="Cheng J."/>
            <person name="Dai P."/>
            <person name="Han X."/>
            <person name="Huang E."/>
            <person name="Gao Y."/>
            <person name="Liu J."/>
            <person name="Shao H."/>
            <person name="Ye R."/>
            <person name="Li L."/>
            <person name="Wei W."/>
            <person name="Wang X."/>
            <person name="Wang C."/>
            <person name="Huo Q."/>
            <person name="Li W."/>
            <person name="Guo W."/>
            <person name="Chen H."/>
            <person name="Chen S."/>
            <person name="Zhou L."/>
            <person name="Zhou L."/>
            <person name="Ni X."/>
            <person name="Tian J."/>
            <person name="Zhou Y."/>
            <person name="Sheng Y."/>
            <person name="Liu T."/>
            <person name="Pan Y."/>
            <person name="Xia L."/>
            <person name="Li J."/>
            <person name="Zhao F."/>
            <person name="Cao W."/>
        </authorList>
    </citation>
    <scope>NUCLEOTIDE SEQUENCE</scope>
    <source>
        <strain evidence="2">Rsan-2018</strain>
        <tissue evidence="2">Larvae</tissue>
    </source>
</reference>
<feature type="compositionally biased region" description="Basic and acidic residues" evidence="1">
    <location>
        <begin position="61"/>
        <end position="71"/>
    </location>
</feature>
<accession>A0A9D4SN16</accession>
<evidence type="ECO:0000313" key="3">
    <source>
        <dbReference type="Proteomes" id="UP000821837"/>
    </source>
</evidence>
<dbReference type="AlphaFoldDB" id="A0A9D4SN16"/>